<reference evidence="4 5" key="1">
    <citation type="journal article" date="2020" name="IScience">
        <title>Genome Sequencing of the Endangered Kingdonia uniflora (Circaeasteraceae, Ranunculales) Reveals Potential Mechanisms of Evolutionary Specialization.</title>
        <authorList>
            <person name="Sun Y."/>
            <person name="Deng T."/>
            <person name="Zhang A."/>
            <person name="Moore M.J."/>
            <person name="Landis J.B."/>
            <person name="Lin N."/>
            <person name="Zhang H."/>
            <person name="Zhang X."/>
            <person name="Huang J."/>
            <person name="Zhang X."/>
            <person name="Sun H."/>
            <person name="Wang H."/>
        </authorList>
    </citation>
    <scope>NUCLEOTIDE SEQUENCE [LARGE SCALE GENOMIC DNA]</scope>
    <source>
        <strain evidence="4">TB1705</strain>
        <tissue evidence="4">Leaf</tissue>
    </source>
</reference>
<dbReference type="AlphaFoldDB" id="A0A7J7MGG9"/>
<dbReference type="PANTHER" id="PTHR11538:SF70">
    <property type="entry name" value="25S RRNA (URIDINE-N(3))-METHYLTRANSFERASE BMT5-LIKE DOMAIN-CONTAINING PROTEIN"/>
    <property type="match status" value="1"/>
</dbReference>
<evidence type="ECO:0000313" key="4">
    <source>
        <dbReference type="EMBL" id="KAF6153854.1"/>
    </source>
</evidence>
<organism evidence="4 5">
    <name type="scientific">Kingdonia uniflora</name>
    <dbReference type="NCBI Taxonomy" id="39325"/>
    <lineage>
        <taxon>Eukaryota</taxon>
        <taxon>Viridiplantae</taxon>
        <taxon>Streptophyta</taxon>
        <taxon>Embryophyta</taxon>
        <taxon>Tracheophyta</taxon>
        <taxon>Spermatophyta</taxon>
        <taxon>Magnoliopsida</taxon>
        <taxon>Ranunculales</taxon>
        <taxon>Circaeasteraceae</taxon>
        <taxon>Kingdonia</taxon>
    </lineage>
</organism>
<feature type="region of interest" description="Disordered" evidence="1">
    <location>
        <begin position="28"/>
        <end position="66"/>
    </location>
</feature>
<name>A0A7J7MGG9_9MAGN</name>
<dbReference type="GO" id="GO:0070475">
    <property type="term" value="P:rRNA base methylation"/>
    <property type="evidence" value="ECO:0007669"/>
    <property type="project" value="InterPro"/>
</dbReference>
<feature type="domain" description="25S rRNA (uridine-N(3))-methyltransferase BMT5-like" evidence="3">
    <location>
        <begin position="176"/>
        <end position="337"/>
    </location>
</feature>
<feature type="signal peptide" evidence="2">
    <location>
        <begin position="1"/>
        <end position="18"/>
    </location>
</feature>
<evidence type="ECO:0000313" key="5">
    <source>
        <dbReference type="Proteomes" id="UP000541444"/>
    </source>
</evidence>
<evidence type="ECO:0000256" key="1">
    <source>
        <dbReference type="SAM" id="MobiDB-lite"/>
    </source>
</evidence>
<gene>
    <name evidence="4" type="ORF">GIB67_001087</name>
</gene>
<evidence type="ECO:0000256" key="2">
    <source>
        <dbReference type="SAM" id="SignalP"/>
    </source>
</evidence>
<dbReference type="SUPFAM" id="SSF53335">
    <property type="entry name" value="S-adenosyl-L-methionine-dependent methyltransferases"/>
    <property type="match status" value="1"/>
</dbReference>
<dbReference type="InterPro" id="IPR019446">
    <property type="entry name" value="BMT5-like"/>
</dbReference>
<dbReference type="OrthoDB" id="273345at2759"/>
<sequence length="356" mass="39634">MLWLVKAPLIASVAIAVGVEIWNWISDSDNPSSSPSSDSHSSSASVSRSASPDDHSGTFSKSSTRVDSSNKKEVLKEIRVVEEKRVVEERIIRGLNASLTLPKDDHSGTFSKSSTRVDSSNKNEVLKEVRVVQEKRVVKERIVSGSNVNLTPPKEGTKLRKENLGIKHYYSSHKILLVGEGDFSFSACLAKAFGSANNMVATSLDSLVFLEKNYKNASSNILEIRNRGGIVLNNVDATKMTRNCLLEGVAFDRIIYNFPHAGFSFENKTREAQISRNQKLVSLFMKNAKKMLKKDGEIHVSHKSYGFFLAWDLETLASNCGLSLIEEVKFRLNDYPVSMHQMLVSLFLENAKQIDD</sequence>
<dbReference type="Pfam" id="PF10354">
    <property type="entry name" value="BMT5-like"/>
    <property type="match status" value="1"/>
</dbReference>
<proteinExistence type="predicted"/>
<feature type="compositionally biased region" description="Low complexity" evidence="1">
    <location>
        <begin position="28"/>
        <end position="50"/>
    </location>
</feature>
<accession>A0A7J7MGG9</accession>
<evidence type="ECO:0000259" key="3">
    <source>
        <dbReference type="Pfam" id="PF10354"/>
    </source>
</evidence>
<dbReference type="Proteomes" id="UP000541444">
    <property type="component" value="Unassembled WGS sequence"/>
</dbReference>
<dbReference type="InterPro" id="IPR029063">
    <property type="entry name" value="SAM-dependent_MTases_sf"/>
</dbReference>
<dbReference type="PANTHER" id="PTHR11538">
    <property type="entry name" value="PHENYLALANYL-TRNA SYNTHETASE"/>
    <property type="match status" value="1"/>
</dbReference>
<feature type="chain" id="PRO_5029864067" description="25S rRNA (uridine-N(3))-methyltransferase BMT5-like domain-containing protein" evidence="2">
    <location>
        <begin position="19"/>
        <end position="356"/>
    </location>
</feature>
<keyword evidence="5" id="KW-1185">Reference proteome</keyword>
<dbReference type="GO" id="GO:0070042">
    <property type="term" value="F:rRNA (uridine-N3-)-methyltransferase activity"/>
    <property type="evidence" value="ECO:0007669"/>
    <property type="project" value="InterPro"/>
</dbReference>
<comment type="caution">
    <text evidence="4">The sequence shown here is derived from an EMBL/GenBank/DDBJ whole genome shotgun (WGS) entry which is preliminary data.</text>
</comment>
<dbReference type="EMBL" id="JACGCM010001557">
    <property type="protein sequence ID" value="KAF6153854.1"/>
    <property type="molecule type" value="Genomic_DNA"/>
</dbReference>
<protein>
    <recommendedName>
        <fullName evidence="3">25S rRNA (uridine-N(3))-methyltransferase BMT5-like domain-containing protein</fullName>
    </recommendedName>
</protein>
<dbReference type="GO" id="GO:0005737">
    <property type="term" value="C:cytoplasm"/>
    <property type="evidence" value="ECO:0007669"/>
    <property type="project" value="TreeGrafter"/>
</dbReference>
<feature type="compositionally biased region" description="Polar residues" evidence="1">
    <location>
        <begin position="57"/>
        <end position="66"/>
    </location>
</feature>
<keyword evidence="2" id="KW-0732">Signal</keyword>